<protein>
    <submittedName>
        <fullName evidence="1">DUF4238 domain-containing protein</fullName>
    </submittedName>
</protein>
<dbReference type="Pfam" id="PF14022">
    <property type="entry name" value="DUF4238"/>
    <property type="match status" value="1"/>
</dbReference>
<name>A0A927IK67_9BACT</name>
<accession>A0A927IK67</accession>
<dbReference type="RefSeq" id="WP_191619374.1">
    <property type="nucleotide sequence ID" value="NZ_JACYFG010000060.1"/>
</dbReference>
<dbReference type="Proteomes" id="UP000622317">
    <property type="component" value="Unassembled WGS sequence"/>
</dbReference>
<sequence>SEDKKTTNAFLIKHSKTVFGASIKSQCSEDYFYGKDSSVDDALTTMEGQVASLLEDVCDWECVPSYPNDDFIALLIFVSAQRGRTRQAKLEVEEMLKGFIHESLKDSPESLKDQLNQLELEIENGASKATAFCLENFPNLIDLKAGLVLNKTETEFITSDHPVVFYNQLFERLKQQGNTG</sequence>
<keyword evidence="2" id="KW-1185">Reference proteome</keyword>
<evidence type="ECO:0000313" key="1">
    <source>
        <dbReference type="EMBL" id="MBD5782295.1"/>
    </source>
</evidence>
<comment type="caution">
    <text evidence="1">The sequence shown here is derived from an EMBL/GenBank/DDBJ whole genome shotgun (WGS) entry which is preliminary data.</text>
</comment>
<feature type="non-terminal residue" evidence="1">
    <location>
        <position position="180"/>
    </location>
</feature>
<organism evidence="1 2">
    <name type="scientific">Pelagicoccus enzymogenes</name>
    <dbReference type="NCBI Taxonomy" id="2773457"/>
    <lineage>
        <taxon>Bacteria</taxon>
        <taxon>Pseudomonadati</taxon>
        <taxon>Verrucomicrobiota</taxon>
        <taxon>Opitutia</taxon>
        <taxon>Puniceicoccales</taxon>
        <taxon>Pelagicoccaceae</taxon>
        <taxon>Pelagicoccus</taxon>
    </lineage>
</organism>
<evidence type="ECO:0000313" key="2">
    <source>
        <dbReference type="Proteomes" id="UP000622317"/>
    </source>
</evidence>
<dbReference type="EMBL" id="JACYFG010000060">
    <property type="protein sequence ID" value="MBD5782295.1"/>
    <property type="molecule type" value="Genomic_DNA"/>
</dbReference>
<dbReference type="InterPro" id="IPR025332">
    <property type="entry name" value="DUF4238"/>
</dbReference>
<reference evidence="1" key="1">
    <citation type="submission" date="2020-09" db="EMBL/GenBank/DDBJ databases">
        <title>Pelagicoccus enzymogenes sp. nov. with an EPS production, isolated from marine sediment.</title>
        <authorList>
            <person name="Feng X."/>
        </authorList>
    </citation>
    <scope>NUCLEOTIDE SEQUENCE</scope>
    <source>
        <strain evidence="1">NFK12</strain>
    </source>
</reference>
<proteinExistence type="predicted"/>
<gene>
    <name evidence="1" type="ORF">IEN85_22540</name>
</gene>
<dbReference type="AlphaFoldDB" id="A0A927IK67"/>
<feature type="non-terminal residue" evidence="1">
    <location>
        <position position="1"/>
    </location>
</feature>